<accession>A0A1Y1ZUH6</accession>
<feature type="compositionally biased region" description="Low complexity" evidence="3">
    <location>
        <begin position="92"/>
        <end position="106"/>
    </location>
</feature>
<feature type="compositionally biased region" description="Basic residues" evidence="3">
    <location>
        <begin position="384"/>
        <end position="406"/>
    </location>
</feature>
<feature type="domain" description="RRM" evidence="4">
    <location>
        <begin position="494"/>
        <end position="566"/>
    </location>
</feature>
<evidence type="ECO:0000259" key="4">
    <source>
        <dbReference type="PROSITE" id="PS50102"/>
    </source>
</evidence>
<feature type="region of interest" description="Disordered" evidence="3">
    <location>
        <begin position="145"/>
        <end position="182"/>
    </location>
</feature>
<sequence>MPGKQIYIDSTASPRLVQKYKLLKKRIKESQDLRNLNKINPTSLSQNKITLKINLGAVKEQLTGCPSPALSHNSSNLSDDYIKRNDYESDNSESSLSSYQSDSNNSPVRGRSIERSLLFFKNQQQQSRSLSSDSSSSVNSDISISTLGSLDSDSQESTSSIYAKDSLLPSPNSTPLPKEINEHDINEINENNKEEIYLSDSDDGSISPQYEIVVDDKEEIEIDSEIEDFGEFPETFTELDSEEELILTDSEEEQEEPKPNKNVQIEEKIIKEDKNVKPSLIPESSQENIVKVIKGETKRMERLPPIEKRINKENKRSNEEVMNMKKRENSYIRPSRSRSRSRSRSPYSSHRNRSRSPYSSNRNKSRSRSPHYRSEFRSSYKSYNRSRSRSRNRSRSRSRSRSRHTRYRDDDYYYSSRHDRDRNYRSRKSHYYNHRKQRHFEEEADDDDEEIVSTTNTIEKTIMEDPRKKPILDIEQTQIYRESASYLETEFYKKTIYIGDLEEDTPESVLRQNFSRFGEIKEIKVFPGKQYAFISYKSSNSALEAIKRMNGYKLGLSVIKVGKAKIPERNKYGFGNRPWQDDDGAMAITQDTYGSEYINNDLNQSSSMANFSAYNIYGHRNVNIINPKNYQNSNIGILDPRASKRTLLSYDDF</sequence>
<dbReference type="PANTHER" id="PTHR10352">
    <property type="entry name" value="EUKARYOTIC TRANSLATION INITIATION FACTOR 3 SUBUNIT G"/>
    <property type="match status" value="1"/>
</dbReference>
<evidence type="ECO:0000256" key="3">
    <source>
        <dbReference type="SAM" id="MobiDB-lite"/>
    </source>
</evidence>
<comment type="caution">
    <text evidence="5">The sequence shown here is derived from an EMBL/GenBank/DDBJ whole genome shotgun (WGS) entry which is preliminary data.</text>
</comment>
<dbReference type="Pfam" id="PF00076">
    <property type="entry name" value="RRM_1"/>
    <property type="match status" value="1"/>
</dbReference>
<dbReference type="Gene3D" id="3.30.70.330">
    <property type="match status" value="1"/>
</dbReference>
<dbReference type="Proteomes" id="UP000193920">
    <property type="component" value="Unassembled WGS sequence"/>
</dbReference>
<feature type="compositionally biased region" description="Low complexity" evidence="3">
    <location>
        <begin position="145"/>
        <end position="177"/>
    </location>
</feature>
<keyword evidence="6" id="KW-1185">Reference proteome</keyword>
<reference evidence="5 6" key="1">
    <citation type="submission" date="2016-08" db="EMBL/GenBank/DDBJ databases">
        <title>A Parts List for Fungal Cellulosomes Revealed by Comparative Genomics.</title>
        <authorList>
            <consortium name="DOE Joint Genome Institute"/>
            <person name="Haitjema C.H."/>
            <person name="Gilmore S.P."/>
            <person name="Henske J.K."/>
            <person name="Solomon K.V."/>
            <person name="De Groot R."/>
            <person name="Kuo A."/>
            <person name="Mondo S.J."/>
            <person name="Salamov A.A."/>
            <person name="Labutti K."/>
            <person name="Zhao Z."/>
            <person name="Chiniquy J."/>
            <person name="Barry K."/>
            <person name="Brewer H.M."/>
            <person name="Purvine S.O."/>
            <person name="Wright A.T."/>
            <person name="Boxma B."/>
            <person name="Van Alen T."/>
            <person name="Hackstein J.H."/>
            <person name="Baker S.E."/>
            <person name="Grigoriev I.V."/>
            <person name="O'Malley M.A."/>
        </authorList>
    </citation>
    <scope>NUCLEOTIDE SEQUENCE [LARGE SCALE GENOMIC DNA]</scope>
    <source>
        <strain evidence="5 6">G1</strain>
    </source>
</reference>
<dbReference type="InterPro" id="IPR012677">
    <property type="entry name" value="Nucleotide-bd_a/b_plait_sf"/>
</dbReference>
<keyword evidence="1 2" id="KW-0694">RNA-binding</keyword>
<feature type="region of interest" description="Disordered" evidence="3">
    <location>
        <begin position="65"/>
        <end position="108"/>
    </location>
</feature>
<dbReference type="SUPFAM" id="SSF54928">
    <property type="entry name" value="RNA-binding domain, RBD"/>
    <property type="match status" value="1"/>
</dbReference>
<feature type="region of interest" description="Disordered" evidence="3">
    <location>
        <begin position="292"/>
        <end position="415"/>
    </location>
</feature>
<dbReference type="EMBL" id="MCOG01000356">
    <property type="protein sequence ID" value="ORY13878.1"/>
    <property type="molecule type" value="Genomic_DNA"/>
</dbReference>
<name>A0A1Y1ZUH6_9FUNG</name>
<evidence type="ECO:0000313" key="5">
    <source>
        <dbReference type="EMBL" id="ORY13878.1"/>
    </source>
</evidence>
<evidence type="ECO:0000256" key="1">
    <source>
        <dbReference type="ARBA" id="ARBA00022884"/>
    </source>
</evidence>
<evidence type="ECO:0000256" key="2">
    <source>
        <dbReference type="PROSITE-ProRule" id="PRU00176"/>
    </source>
</evidence>
<dbReference type="AlphaFoldDB" id="A0A1Y1ZUH6"/>
<dbReference type="InterPro" id="IPR000504">
    <property type="entry name" value="RRM_dom"/>
</dbReference>
<dbReference type="InterPro" id="IPR035979">
    <property type="entry name" value="RBD_domain_sf"/>
</dbReference>
<feature type="region of interest" description="Disordered" evidence="3">
    <location>
        <begin position="242"/>
        <end position="266"/>
    </location>
</feature>
<dbReference type="SMART" id="SM00360">
    <property type="entry name" value="RRM"/>
    <property type="match status" value="1"/>
</dbReference>
<dbReference type="OrthoDB" id="446113at2759"/>
<feature type="compositionally biased region" description="Basic and acidic residues" evidence="3">
    <location>
        <begin position="293"/>
        <end position="330"/>
    </location>
</feature>
<feature type="compositionally biased region" description="Basic and acidic residues" evidence="3">
    <location>
        <begin position="256"/>
        <end position="266"/>
    </location>
</feature>
<feature type="compositionally biased region" description="Acidic residues" evidence="3">
    <location>
        <begin position="242"/>
        <end position="255"/>
    </location>
</feature>
<feature type="compositionally biased region" description="Low complexity" evidence="3">
    <location>
        <begin position="344"/>
        <end position="362"/>
    </location>
</feature>
<gene>
    <name evidence="5" type="ORF">LY90DRAFT_677676</name>
</gene>
<evidence type="ECO:0000313" key="6">
    <source>
        <dbReference type="Proteomes" id="UP000193920"/>
    </source>
</evidence>
<protein>
    <recommendedName>
        <fullName evidence="4">RRM domain-containing protein</fullName>
    </recommendedName>
</protein>
<dbReference type="PROSITE" id="PS50102">
    <property type="entry name" value="RRM"/>
    <property type="match status" value="1"/>
</dbReference>
<organism evidence="5 6">
    <name type="scientific">Neocallimastix californiae</name>
    <dbReference type="NCBI Taxonomy" id="1754190"/>
    <lineage>
        <taxon>Eukaryota</taxon>
        <taxon>Fungi</taxon>
        <taxon>Fungi incertae sedis</taxon>
        <taxon>Chytridiomycota</taxon>
        <taxon>Chytridiomycota incertae sedis</taxon>
        <taxon>Neocallimastigomycetes</taxon>
        <taxon>Neocallimastigales</taxon>
        <taxon>Neocallimastigaceae</taxon>
        <taxon>Neocallimastix</taxon>
    </lineage>
</organism>
<dbReference type="GO" id="GO:0003723">
    <property type="term" value="F:RNA binding"/>
    <property type="evidence" value="ECO:0007669"/>
    <property type="project" value="UniProtKB-UniRule"/>
</dbReference>
<proteinExistence type="predicted"/>